<keyword evidence="3" id="KW-0067">ATP-binding</keyword>
<feature type="domain" description="Helicase ATP-binding" evidence="1">
    <location>
        <begin position="8"/>
        <end position="321"/>
    </location>
</feature>
<dbReference type="Proteomes" id="UP000185598">
    <property type="component" value="Unassembled WGS sequence"/>
</dbReference>
<dbReference type="OrthoDB" id="9814088at2"/>
<dbReference type="EMBL" id="JACIED010000009">
    <property type="protein sequence ID" value="MBB4010497.1"/>
    <property type="molecule type" value="Genomic_DNA"/>
</dbReference>
<dbReference type="InterPro" id="IPR014001">
    <property type="entry name" value="Helicase_ATP-bd"/>
</dbReference>
<evidence type="ECO:0000313" key="4">
    <source>
        <dbReference type="Proteomes" id="UP000185598"/>
    </source>
</evidence>
<sequence length="1040" mass="116200">MTYQAEEHLKLLKPFQRATVNYVFRRLFTDALPTGQFLVADEVGLGKTMVARGVIAKAIEELTGKVDRIDVVYICSNQAIAEQNIKSLNVIGSATKPLNTRLTLLPLEIEQEGGIASQPVNLISLTPGTALDLKSSLGTAKERVLIYEMLRKRLGIRHSGVQRVFRGGVDKENWPGWTDWIRYQKISEQISKNFNAAVGDEFVERIRAAAELARSKKNPNYPPDQRPPAMIGELRRVLARTCVDALTPDLIILDEFQRFADLLHEHDEQLAPEKAAAAELARALFSYSGGDGSKARLLLLSATPYRMLTLNSDDPEDGDHYSDFLRTMRFLFGAEAGDARIKELETELINFRRALQAMPETSVQARVRRDRVQHILGEVIARTERVDSSDDRNALVKESKPQLRIETDDLREAKVIAQVAALVGAPGIVEYWKSAPYLLNFMRDYKLRQKLQAVKLRPSSELRHAIKAATPFLISKEQVEGYEEIPLRNARMRVMADMAFQHGLDRALWVPPSRPSYGAQIPAAKSLIFSDWSMVPDAIAALLSHEASRRMGMTTDLVSRTSRPIGIEEMMPMLCPSPTLAAWVDPLALERRFGRASSYDDLHLQAVQVLTERIDKKRLLRLAERSDRLLPLTLEEGLGTGVDWGRVGAIEHEGHDEHGAMARAIEVIGNALEAEDHLDDGDVKETCDKLAEFALGSPATCALRALGRLCPELPLNDPALVGAAMAIALGFRSLYNQPESRALLAEASPLNYWRQVNSHAARHDLAAVLDEYLQLVVDAEHAAELHAGQRAALIANKVVEVVALRPAQITLDHWTAGRSRLHDKTFEVRARFAMRFATKAEDEKGVRRTTLVQAAFKSPFRPFVLASTSIGQEGLDFHPYCARIVHWNLPRNPVDIEQREGRVHRFKNHAVRRNIAAKLGEFAICGDARVAPWESMFEAARQHEIAQGRPGDIVPYWLYPGDTKIERVVLIPPFSREVERFENLKKSLATYRLAFGQPRQDELINLFSAFGPDVVAELADLQISLRPVGEAKISPSPTEG</sequence>
<gene>
    <name evidence="3" type="ORF">BJF91_11120</name>
    <name evidence="2" type="ORF">GGQ71_004798</name>
</gene>
<proteinExistence type="predicted"/>
<reference evidence="2 5" key="2">
    <citation type="submission" date="2020-08" db="EMBL/GenBank/DDBJ databases">
        <title>Genomic Encyclopedia of Type Strains, Phase IV (KMG-IV): sequencing the most valuable type-strain genomes for metagenomic binning, comparative biology and taxonomic classification.</title>
        <authorList>
            <person name="Goeker M."/>
        </authorList>
    </citation>
    <scope>NUCLEOTIDE SEQUENCE [LARGE SCALE GENOMIC DNA]</scope>
    <source>
        <strain evidence="2 5">DSM 100021</strain>
    </source>
</reference>
<dbReference type="Pfam" id="PF00271">
    <property type="entry name" value="Helicase_C"/>
    <property type="match status" value="1"/>
</dbReference>
<comment type="caution">
    <text evidence="3">The sequence shown here is derived from an EMBL/GenBank/DDBJ whole genome shotgun (WGS) entry which is preliminary data.</text>
</comment>
<dbReference type="RefSeq" id="WP_075616525.1">
    <property type="nucleotide sequence ID" value="NZ_JACIED010000009.1"/>
</dbReference>
<reference evidence="3 4" key="1">
    <citation type="submission" date="2016-09" db="EMBL/GenBank/DDBJ databases">
        <title>Rhizobium oryziradicis sp. nov., isolated from the root of rice.</title>
        <authorList>
            <person name="Zhao J."/>
            <person name="Zhang X."/>
        </authorList>
    </citation>
    <scope>NUCLEOTIDE SEQUENCE [LARGE SCALE GENOMIC DNA]</scope>
    <source>
        <strain evidence="3 4">14971</strain>
    </source>
</reference>
<dbReference type="EMBL" id="MKIN01000026">
    <property type="protein sequence ID" value="OLP47960.1"/>
    <property type="molecule type" value="Genomic_DNA"/>
</dbReference>
<evidence type="ECO:0000259" key="1">
    <source>
        <dbReference type="SMART" id="SM00487"/>
    </source>
</evidence>
<keyword evidence="3" id="KW-0347">Helicase</keyword>
<dbReference type="SUPFAM" id="SSF52540">
    <property type="entry name" value="P-loop containing nucleoside triphosphate hydrolases"/>
    <property type="match status" value="2"/>
</dbReference>
<accession>A0A1Q9A048</accession>
<dbReference type="GO" id="GO:0004386">
    <property type="term" value="F:helicase activity"/>
    <property type="evidence" value="ECO:0007669"/>
    <property type="project" value="UniProtKB-KW"/>
</dbReference>
<dbReference type="InterPro" id="IPR001650">
    <property type="entry name" value="Helicase_C-like"/>
</dbReference>
<dbReference type="SMART" id="SM00487">
    <property type="entry name" value="DEXDc"/>
    <property type="match status" value="1"/>
</dbReference>
<keyword evidence="3" id="KW-0378">Hydrolase</keyword>
<dbReference type="Gene3D" id="3.40.50.300">
    <property type="entry name" value="P-loop containing nucleotide triphosphate hydrolases"/>
    <property type="match status" value="2"/>
</dbReference>
<dbReference type="STRING" id="887144.BJF91_11120"/>
<evidence type="ECO:0000313" key="3">
    <source>
        <dbReference type="EMBL" id="OLP47960.1"/>
    </source>
</evidence>
<dbReference type="Proteomes" id="UP000544107">
    <property type="component" value="Unassembled WGS sequence"/>
</dbReference>
<dbReference type="InterPro" id="IPR027417">
    <property type="entry name" value="P-loop_NTPase"/>
</dbReference>
<keyword evidence="4" id="KW-1185">Reference proteome</keyword>
<evidence type="ECO:0000313" key="5">
    <source>
        <dbReference type="Proteomes" id="UP000544107"/>
    </source>
</evidence>
<name>A0A1Q9A048_9HYPH</name>
<dbReference type="AlphaFoldDB" id="A0A1Q9A048"/>
<protein>
    <submittedName>
        <fullName evidence="3">DEAD/DEAH box helicase</fullName>
    </submittedName>
</protein>
<evidence type="ECO:0000313" key="2">
    <source>
        <dbReference type="EMBL" id="MBB4010497.1"/>
    </source>
</evidence>
<organism evidence="3 4">
    <name type="scientific">Allorhizobium taibaishanense</name>
    <dbReference type="NCBI Taxonomy" id="887144"/>
    <lineage>
        <taxon>Bacteria</taxon>
        <taxon>Pseudomonadati</taxon>
        <taxon>Pseudomonadota</taxon>
        <taxon>Alphaproteobacteria</taxon>
        <taxon>Hyphomicrobiales</taxon>
        <taxon>Rhizobiaceae</taxon>
        <taxon>Rhizobium/Agrobacterium group</taxon>
        <taxon>Allorhizobium</taxon>
    </lineage>
</organism>
<keyword evidence="3" id="KW-0547">Nucleotide-binding</keyword>